<dbReference type="Pfam" id="PF02330">
    <property type="entry name" value="MAM33"/>
    <property type="match status" value="1"/>
</dbReference>
<evidence type="ECO:0000313" key="3">
    <source>
        <dbReference type="RefSeq" id="XP_030378903.1"/>
    </source>
</evidence>
<organism evidence="2 3">
    <name type="scientific">Drosophila lebanonensis</name>
    <name type="common">Fruit fly</name>
    <name type="synonym">Scaptodrosophila lebanonensis</name>
    <dbReference type="NCBI Taxonomy" id="7225"/>
    <lineage>
        <taxon>Eukaryota</taxon>
        <taxon>Metazoa</taxon>
        <taxon>Ecdysozoa</taxon>
        <taxon>Arthropoda</taxon>
        <taxon>Hexapoda</taxon>
        <taxon>Insecta</taxon>
        <taxon>Pterygota</taxon>
        <taxon>Neoptera</taxon>
        <taxon>Endopterygota</taxon>
        <taxon>Diptera</taxon>
        <taxon>Brachycera</taxon>
        <taxon>Muscomorpha</taxon>
        <taxon>Ephydroidea</taxon>
        <taxon>Drosophilidae</taxon>
        <taxon>Scaptodrosophila</taxon>
    </lineage>
</organism>
<dbReference type="AlphaFoldDB" id="A0A6J2TUS4"/>
<accession>A0A6J2TUS4</accession>
<protein>
    <submittedName>
        <fullName evidence="3">Complement component 1 Q subcomponent-binding protein, mitochondrial-like</fullName>
    </submittedName>
</protein>
<dbReference type="PANTHER" id="PTHR10826">
    <property type="entry name" value="COMPLEMENT COMPONENT 1"/>
    <property type="match status" value="1"/>
</dbReference>
<dbReference type="PANTHER" id="PTHR10826:SF1">
    <property type="entry name" value="COMPLEMENT COMPONENT 1 Q SUBCOMPONENT-BINDING PROTEIN, MITOCHONDRIAL"/>
    <property type="match status" value="1"/>
</dbReference>
<dbReference type="SUPFAM" id="SSF54529">
    <property type="entry name" value="Mitochondrial glycoprotein MAM33-like"/>
    <property type="match status" value="1"/>
</dbReference>
<proteinExistence type="inferred from homology"/>
<dbReference type="OrthoDB" id="278212at2759"/>
<dbReference type="Proteomes" id="UP000504634">
    <property type="component" value="Unplaced"/>
</dbReference>
<dbReference type="InterPro" id="IPR003428">
    <property type="entry name" value="MAM33"/>
</dbReference>
<keyword evidence="2" id="KW-1185">Reference proteome</keyword>
<dbReference type="RefSeq" id="XP_030378903.1">
    <property type="nucleotide sequence ID" value="XM_030523043.1"/>
</dbReference>
<dbReference type="GO" id="GO:0005759">
    <property type="term" value="C:mitochondrial matrix"/>
    <property type="evidence" value="ECO:0007669"/>
    <property type="project" value="InterPro"/>
</dbReference>
<sequence length="270" mass="31130">MSRYLKLLKFLPGALVHGSRTTKKREFSFSSSYLQKSPERKAPHSKKLELQTEQVKATDRDLVEFLTREILEERRIQGQTEPPISVNDFSILYRGSEVELTKELNNECITVFFNVSKSVQRNGDDEKAPLRSKPKFEVLIRHGQTLLSIYCKFQSTAFESSEDMASHYPYTVPITKQQAVDIASKVYQIHEVSLFEHAWNERAYTIEASMIDMSLYQLLMEMLVEKGIDKKFAIKISDLATLHEHNSYIGFLENLSKFAVGLPQPIKIEE</sequence>
<comment type="similarity">
    <text evidence="1">Belongs to the MAM33 family.</text>
</comment>
<dbReference type="Gene3D" id="3.10.280.10">
    <property type="entry name" value="Mitochondrial glycoprotein"/>
    <property type="match status" value="1"/>
</dbReference>
<evidence type="ECO:0000313" key="2">
    <source>
        <dbReference type="Proteomes" id="UP000504634"/>
    </source>
</evidence>
<dbReference type="GeneID" id="115627389"/>
<reference evidence="3" key="1">
    <citation type="submission" date="2025-08" db="UniProtKB">
        <authorList>
            <consortium name="RefSeq"/>
        </authorList>
    </citation>
    <scope>IDENTIFICATION</scope>
    <source>
        <strain evidence="3">11010-0011.00</strain>
        <tissue evidence="3">Whole body</tissue>
    </source>
</reference>
<name>A0A6J2TUS4_DROLE</name>
<dbReference type="InterPro" id="IPR036561">
    <property type="entry name" value="MAM33_sf"/>
</dbReference>
<evidence type="ECO:0000256" key="1">
    <source>
        <dbReference type="ARBA" id="ARBA00005457"/>
    </source>
</evidence>
<dbReference type="GO" id="GO:0042256">
    <property type="term" value="P:cytosolic ribosome assembly"/>
    <property type="evidence" value="ECO:0007669"/>
    <property type="project" value="TreeGrafter"/>
</dbReference>
<gene>
    <name evidence="3" type="primary">LOC115627389</name>
</gene>